<dbReference type="SUPFAM" id="SSF50037">
    <property type="entry name" value="C-terminal domain of transcriptional repressors"/>
    <property type="match status" value="1"/>
</dbReference>
<keyword evidence="1" id="KW-0408">Iron</keyword>
<dbReference type="OrthoDB" id="598373at2"/>
<dbReference type="InterPro" id="IPR008988">
    <property type="entry name" value="Transcriptional_repressor_C"/>
</dbReference>
<reference evidence="4" key="1">
    <citation type="submission" date="2017-10" db="EMBL/GenBank/DDBJ databases">
        <authorList>
            <person name="Gaisin V.A."/>
            <person name="Rysina M.S."/>
            <person name="Grouzdev D.S."/>
        </authorList>
    </citation>
    <scope>NUCLEOTIDE SEQUENCE [LARGE SCALE GENOMIC DNA]</scope>
    <source>
        <strain evidence="4">V1</strain>
    </source>
</reference>
<name>A0A317T2V5_9CHLB</name>
<proteinExistence type="predicted"/>
<dbReference type="Pfam" id="PF04023">
    <property type="entry name" value="FeoA"/>
    <property type="match status" value="1"/>
</dbReference>
<dbReference type="InterPro" id="IPR053184">
    <property type="entry name" value="FeoA-like"/>
</dbReference>
<dbReference type="Proteomes" id="UP000246278">
    <property type="component" value="Unassembled WGS sequence"/>
</dbReference>
<dbReference type="PANTHER" id="PTHR43151:SF1">
    <property type="entry name" value="SSR2333 PROTEIN"/>
    <property type="match status" value="1"/>
</dbReference>
<dbReference type="InterPro" id="IPR007167">
    <property type="entry name" value="Fe-transptr_FeoA-like"/>
</dbReference>
<evidence type="ECO:0000313" key="4">
    <source>
        <dbReference type="Proteomes" id="UP000246278"/>
    </source>
</evidence>
<dbReference type="GO" id="GO:0046914">
    <property type="term" value="F:transition metal ion binding"/>
    <property type="evidence" value="ECO:0007669"/>
    <property type="project" value="InterPro"/>
</dbReference>
<dbReference type="EMBL" id="PDNZ01000011">
    <property type="protein sequence ID" value="PWW81028.1"/>
    <property type="molecule type" value="Genomic_DNA"/>
</dbReference>
<comment type="caution">
    <text evidence="3">The sequence shown here is derived from an EMBL/GenBank/DDBJ whole genome shotgun (WGS) entry which is preliminary data.</text>
</comment>
<dbReference type="Gene3D" id="2.30.30.90">
    <property type="match status" value="1"/>
</dbReference>
<dbReference type="SMART" id="SM00899">
    <property type="entry name" value="FeoA"/>
    <property type="match status" value="1"/>
</dbReference>
<protein>
    <submittedName>
        <fullName evidence="3">Ferrous iron transport protein A</fullName>
    </submittedName>
</protein>
<dbReference type="AlphaFoldDB" id="A0A317T2V5"/>
<accession>A0A317T2V5</accession>
<organism evidence="3 4">
    <name type="scientific">Prosthecochloris marina</name>
    <dbReference type="NCBI Taxonomy" id="2017681"/>
    <lineage>
        <taxon>Bacteria</taxon>
        <taxon>Pseudomonadati</taxon>
        <taxon>Chlorobiota</taxon>
        <taxon>Chlorobiia</taxon>
        <taxon>Chlorobiales</taxon>
        <taxon>Chlorobiaceae</taxon>
        <taxon>Prosthecochloris</taxon>
    </lineage>
</organism>
<dbReference type="PANTHER" id="PTHR43151">
    <property type="entry name" value="FEOA FAMILY PROTEIN"/>
    <property type="match status" value="1"/>
</dbReference>
<gene>
    <name evidence="3" type="ORF">CR164_12235</name>
</gene>
<evidence type="ECO:0000313" key="3">
    <source>
        <dbReference type="EMBL" id="PWW81028.1"/>
    </source>
</evidence>
<feature type="domain" description="Ferrous iron transporter FeoA-like" evidence="2">
    <location>
        <begin position="2"/>
        <end position="86"/>
    </location>
</feature>
<evidence type="ECO:0000259" key="2">
    <source>
        <dbReference type="SMART" id="SM00899"/>
    </source>
</evidence>
<evidence type="ECO:0000256" key="1">
    <source>
        <dbReference type="ARBA" id="ARBA00023004"/>
    </source>
</evidence>
<keyword evidence="4" id="KW-1185">Reference proteome</keyword>
<sequence>MTPLTQMKQGMTGKIVGILNNGHRQQHGHGHGSHHNGATRLREMGFYEGQQVTVLQNRNGSPLLVKLQDSRMVLGRGLAKNILIGSGNV</sequence>
<dbReference type="InterPro" id="IPR038157">
    <property type="entry name" value="FeoA_core_dom"/>
</dbReference>